<comment type="caution">
    <text evidence="2">The sequence shown here is derived from an EMBL/GenBank/DDBJ whole genome shotgun (WGS) entry which is preliminary data.</text>
</comment>
<proteinExistence type="predicted"/>
<gene>
    <name evidence="2" type="ORF">CYCCA115_LOCUS6507</name>
</gene>
<feature type="compositionally biased region" description="Polar residues" evidence="1">
    <location>
        <begin position="1"/>
        <end position="20"/>
    </location>
</feature>
<feature type="region of interest" description="Disordered" evidence="1">
    <location>
        <begin position="1"/>
        <end position="22"/>
    </location>
</feature>
<sequence length="137" mass="15383">MTTTKNIKTDPTSMNASSTGMKRADEMKREFFLSKIPAIANVGTNDPMPNLFRCDKRSQFELIDEALRMVNTNENISGTLVVAERRGGPLRRKGSSLCERRASELLKDNSDHLSELLRKSQDGLVDFNSDDESDLED</sequence>
<evidence type="ECO:0000313" key="2">
    <source>
        <dbReference type="EMBL" id="CAJ1939259.1"/>
    </source>
</evidence>
<dbReference type="Proteomes" id="UP001295423">
    <property type="component" value="Unassembled WGS sequence"/>
</dbReference>
<dbReference type="EMBL" id="CAKOGP040000779">
    <property type="protein sequence ID" value="CAJ1939259.1"/>
    <property type="molecule type" value="Genomic_DNA"/>
</dbReference>
<evidence type="ECO:0000256" key="1">
    <source>
        <dbReference type="SAM" id="MobiDB-lite"/>
    </source>
</evidence>
<name>A0AAD2CWH9_9STRA</name>
<protein>
    <submittedName>
        <fullName evidence="2">Uncharacterized protein</fullName>
    </submittedName>
</protein>
<dbReference type="AlphaFoldDB" id="A0AAD2CWH9"/>
<reference evidence="2" key="1">
    <citation type="submission" date="2023-08" db="EMBL/GenBank/DDBJ databases">
        <authorList>
            <person name="Audoor S."/>
            <person name="Bilcke G."/>
        </authorList>
    </citation>
    <scope>NUCLEOTIDE SEQUENCE</scope>
</reference>
<accession>A0AAD2CWH9</accession>
<organism evidence="2 3">
    <name type="scientific">Cylindrotheca closterium</name>
    <dbReference type="NCBI Taxonomy" id="2856"/>
    <lineage>
        <taxon>Eukaryota</taxon>
        <taxon>Sar</taxon>
        <taxon>Stramenopiles</taxon>
        <taxon>Ochrophyta</taxon>
        <taxon>Bacillariophyta</taxon>
        <taxon>Bacillariophyceae</taxon>
        <taxon>Bacillariophycidae</taxon>
        <taxon>Bacillariales</taxon>
        <taxon>Bacillariaceae</taxon>
        <taxon>Cylindrotheca</taxon>
    </lineage>
</organism>
<keyword evidence="3" id="KW-1185">Reference proteome</keyword>
<evidence type="ECO:0000313" key="3">
    <source>
        <dbReference type="Proteomes" id="UP001295423"/>
    </source>
</evidence>